<evidence type="ECO:0000313" key="2">
    <source>
        <dbReference type="EMBL" id="RDI42909.1"/>
    </source>
</evidence>
<dbReference type="STRING" id="1210089.GCA_001613165_08203"/>
<keyword evidence="3" id="KW-1185">Reference proteome</keyword>
<protein>
    <recommendedName>
        <fullName evidence="1">DUF6879 domain-containing protein</fullName>
    </recommendedName>
</protein>
<dbReference type="AlphaFoldDB" id="A0A370GIA5"/>
<reference evidence="2 3" key="1">
    <citation type="submission" date="2018-07" db="EMBL/GenBank/DDBJ databases">
        <title>Genomic Encyclopedia of Type Strains, Phase IV (KMG-IV): sequencing the most valuable type-strain genomes for metagenomic binning, comparative biology and taxonomic classification.</title>
        <authorList>
            <person name="Goeker M."/>
        </authorList>
    </citation>
    <scope>NUCLEOTIDE SEQUENCE [LARGE SCALE GENOMIC DNA]</scope>
    <source>
        <strain evidence="2 3">DSM 44952</strain>
    </source>
</reference>
<organism evidence="2 3">
    <name type="scientific">Nocardia mexicana</name>
    <dbReference type="NCBI Taxonomy" id="279262"/>
    <lineage>
        <taxon>Bacteria</taxon>
        <taxon>Bacillati</taxon>
        <taxon>Actinomycetota</taxon>
        <taxon>Actinomycetes</taxon>
        <taxon>Mycobacteriales</taxon>
        <taxon>Nocardiaceae</taxon>
        <taxon>Nocardia</taxon>
    </lineage>
</organism>
<proteinExistence type="predicted"/>
<dbReference type="OrthoDB" id="3821358at2"/>
<dbReference type="EMBL" id="QQAZ01000023">
    <property type="protein sequence ID" value="RDI42909.1"/>
    <property type="molecule type" value="Genomic_DNA"/>
</dbReference>
<dbReference type="InterPro" id="IPR049244">
    <property type="entry name" value="DUF6879"/>
</dbReference>
<name>A0A370GIA5_9NOCA</name>
<dbReference type="Pfam" id="PF21806">
    <property type="entry name" value="DUF6879"/>
    <property type="match status" value="1"/>
</dbReference>
<comment type="caution">
    <text evidence="2">The sequence shown here is derived from an EMBL/GenBank/DDBJ whole genome shotgun (WGS) entry which is preliminary data.</text>
</comment>
<accession>A0A370GIA5</accession>
<dbReference type="RefSeq" id="WP_068033086.1">
    <property type="nucleotide sequence ID" value="NZ_QQAZ01000023.1"/>
</dbReference>
<dbReference type="Proteomes" id="UP000255355">
    <property type="component" value="Unassembled WGS sequence"/>
</dbReference>
<evidence type="ECO:0000313" key="3">
    <source>
        <dbReference type="Proteomes" id="UP000255355"/>
    </source>
</evidence>
<gene>
    <name evidence="2" type="ORF">DFR68_12342</name>
</gene>
<evidence type="ECO:0000259" key="1">
    <source>
        <dbReference type="Pfam" id="PF21806"/>
    </source>
</evidence>
<sequence>MLYVAGDGIFEPLFRATRRRAFHLEVKDSYAVADEIEALRRWAAGESYEIEEQPESWKAWDDLMVESAERGIALERLRVVTVPHSDYTRWLLSETHTRVEVGEVVRWLPRHLTEPTDVPSDDFWLFDDDKVAFTTFNEAGEFTGLSITTDPGIVGLCAQARATLWPNGIDHARYAESEYANTP</sequence>
<feature type="domain" description="DUF6879" evidence="1">
    <location>
        <begin position="10"/>
        <end position="175"/>
    </location>
</feature>